<dbReference type="Gene3D" id="2.170.270.10">
    <property type="entry name" value="SET domain"/>
    <property type="match status" value="1"/>
</dbReference>
<dbReference type="AlphaFoldDB" id="A0A150GSY4"/>
<evidence type="ECO:0000313" key="3">
    <source>
        <dbReference type="EMBL" id="KXZ52440.1"/>
    </source>
</evidence>
<dbReference type="Proteomes" id="UP000075714">
    <property type="component" value="Unassembled WGS sequence"/>
</dbReference>
<keyword evidence="4" id="KW-1185">Reference proteome</keyword>
<feature type="region of interest" description="Disordered" evidence="1">
    <location>
        <begin position="244"/>
        <end position="301"/>
    </location>
</feature>
<name>A0A150GSY4_GONPE</name>
<sequence length="417" mass="42763">MPSPDALADHLAERWRALPAHHREAIAAMYGGPRRTDAGTAGGAGAAAAGGAAPSRPPDAAATDGVDVRQIVSYNAYGDEYEDLVAADLRSGSGGGTDGAAASQAPSSSPEAASAAAAAAAGVRSCVGVWPHFSSLNHACAPNCVHYVVGSTMVVRAVQHVPAGAELLVSYLGRDDLAPRQVRQSILRSRYGFTCDCARCRTEASLPDELGELLRQLYDRSRHELAPRFERLASAAADEAAAVAAGRETAAAEDEDDGDYDSEDGDAEDGSAAAGAGATPPSGKTAAEAAKRALRKSGSSPAHWASQLAALEPRLEECAGQLSAALRVFQACKLLEDALRGQHAPQQARRPAKGPAASAGDAEAAARRAAAAAAAPEAVREAAGLLGQSLLARYGRMPGPQLQRLTQAAMRTSRGFF</sequence>
<reference evidence="4" key="1">
    <citation type="journal article" date="2016" name="Nat. Commun.">
        <title>The Gonium pectorale genome demonstrates co-option of cell cycle regulation during the evolution of multicellularity.</title>
        <authorList>
            <person name="Hanschen E.R."/>
            <person name="Marriage T.N."/>
            <person name="Ferris P.J."/>
            <person name="Hamaji T."/>
            <person name="Toyoda A."/>
            <person name="Fujiyama A."/>
            <person name="Neme R."/>
            <person name="Noguchi H."/>
            <person name="Minakuchi Y."/>
            <person name="Suzuki M."/>
            <person name="Kawai-Toyooka H."/>
            <person name="Smith D.R."/>
            <person name="Sparks H."/>
            <person name="Anderson J."/>
            <person name="Bakaric R."/>
            <person name="Luria V."/>
            <person name="Karger A."/>
            <person name="Kirschner M.W."/>
            <person name="Durand P.M."/>
            <person name="Michod R.E."/>
            <person name="Nozaki H."/>
            <person name="Olson B.J."/>
        </authorList>
    </citation>
    <scope>NUCLEOTIDE SEQUENCE [LARGE SCALE GENOMIC DNA]</scope>
    <source>
        <strain evidence="4">NIES-2863</strain>
    </source>
</reference>
<dbReference type="STRING" id="33097.A0A150GSY4"/>
<dbReference type="SUPFAM" id="SSF82199">
    <property type="entry name" value="SET domain"/>
    <property type="match status" value="1"/>
</dbReference>
<evidence type="ECO:0000259" key="2">
    <source>
        <dbReference type="Pfam" id="PF00856"/>
    </source>
</evidence>
<dbReference type="InterPro" id="IPR001214">
    <property type="entry name" value="SET_dom"/>
</dbReference>
<feature type="compositionally biased region" description="Low complexity" evidence="1">
    <location>
        <begin position="46"/>
        <end position="63"/>
    </location>
</feature>
<evidence type="ECO:0000313" key="4">
    <source>
        <dbReference type="Proteomes" id="UP000075714"/>
    </source>
</evidence>
<feature type="region of interest" description="Disordered" evidence="1">
    <location>
        <begin position="29"/>
        <end position="63"/>
    </location>
</feature>
<gene>
    <name evidence="3" type="ORF">GPECTOR_9g484</name>
</gene>
<dbReference type="PANTHER" id="PTHR47643:SF2">
    <property type="entry name" value="TPR DOMAIN PROTEIN (AFU_ORTHOLOGUE AFUA_5G12710)"/>
    <property type="match status" value="1"/>
</dbReference>
<dbReference type="PANTHER" id="PTHR47643">
    <property type="entry name" value="TPR DOMAIN PROTEIN (AFU_ORTHOLOGUE AFUA_5G12710)"/>
    <property type="match status" value="1"/>
</dbReference>
<comment type="caution">
    <text evidence="3">The sequence shown here is derived from an EMBL/GenBank/DDBJ whole genome shotgun (WGS) entry which is preliminary data.</text>
</comment>
<feature type="compositionally biased region" description="Acidic residues" evidence="1">
    <location>
        <begin position="251"/>
        <end position="269"/>
    </location>
</feature>
<evidence type="ECO:0000256" key="1">
    <source>
        <dbReference type="SAM" id="MobiDB-lite"/>
    </source>
</evidence>
<accession>A0A150GSY4</accession>
<dbReference type="OrthoDB" id="533036at2759"/>
<dbReference type="Pfam" id="PF00856">
    <property type="entry name" value="SET"/>
    <property type="match status" value="1"/>
</dbReference>
<proteinExistence type="predicted"/>
<dbReference type="InterPro" id="IPR046341">
    <property type="entry name" value="SET_dom_sf"/>
</dbReference>
<dbReference type="InterPro" id="IPR053209">
    <property type="entry name" value="Gramillin-biosynth_MTr"/>
</dbReference>
<organism evidence="3 4">
    <name type="scientific">Gonium pectorale</name>
    <name type="common">Green alga</name>
    <dbReference type="NCBI Taxonomy" id="33097"/>
    <lineage>
        <taxon>Eukaryota</taxon>
        <taxon>Viridiplantae</taxon>
        <taxon>Chlorophyta</taxon>
        <taxon>core chlorophytes</taxon>
        <taxon>Chlorophyceae</taxon>
        <taxon>CS clade</taxon>
        <taxon>Chlamydomonadales</taxon>
        <taxon>Volvocaceae</taxon>
        <taxon>Gonium</taxon>
    </lineage>
</organism>
<protein>
    <recommendedName>
        <fullName evidence="2">SET domain-containing protein</fullName>
    </recommendedName>
</protein>
<dbReference type="EMBL" id="LSYV01000010">
    <property type="protein sequence ID" value="KXZ52440.1"/>
    <property type="molecule type" value="Genomic_DNA"/>
</dbReference>
<feature type="domain" description="SET" evidence="2">
    <location>
        <begin position="131"/>
        <end position="171"/>
    </location>
</feature>